<evidence type="ECO:0000259" key="7">
    <source>
        <dbReference type="Pfam" id="PF02525"/>
    </source>
</evidence>
<dbReference type="PANTHER" id="PTHR43741">
    <property type="entry name" value="FMN-DEPENDENT NADH-AZOREDUCTASE 1"/>
    <property type="match status" value="1"/>
</dbReference>
<reference evidence="8 9" key="1">
    <citation type="submission" date="2017-10" db="EMBL/GenBank/DDBJ databases">
        <title>Bacillus sp. nov., a halophilic bacterium isolated from a Keqin Lake.</title>
        <authorList>
            <person name="Wang H."/>
        </authorList>
    </citation>
    <scope>NUCLEOTIDE SEQUENCE [LARGE SCALE GENOMIC DNA]</scope>
    <source>
        <strain evidence="8 9">KCTC 13187</strain>
    </source>
</reference>
<dbReference type="Proteomes" id="UP000281498">
    <property type="component" value="Unassembled WGS sequence"/>
</dbReference>
<evidence type="ECO:0000256" key="5">
    <source>
        <dbReference type="ARBA" id="ARBA00048542"/>
    </source>
</evidence>
<dbReference type="RefSeq" id="WP_110939326.1">
    <property type="nucleotide sequence ID" value="NZ_NJAW01000038.1"/>
</dbReference>
<evidence type="ECO:0000313" key="9">
    <source>
        <dbReference type="Proteomes" id="UP000281498"/>
    </source>
</evidence>
<dbReference type="EC" id="1.7.1.17" evidence="6"/>
<gene>
    <name evidence="6" type="primary">azoR</name>
    <name evidence="8" type="ORF">CR203_24875</name>
</gene>
<comment type="function">
    <text evidence="6">Also exhibits azoreductase activity. Catalyzes the reductive cleavage of the azo bond in aromatic azo compounds to the corresponding amines.</text>
</comment>
<dbReference type="Pfam" id="PF02525">
    <property type="entry name" value="Flavodoxin_2"/>
    <property type="match status" value="1"/>
</dbReference>
<dbReference type="GO" id="GO:0016655">
    <property type="term" value="F:oxidoreductase activity, acting on NAD(P)H, quinone or similar compound as acceptor"/>
    <property type="evidence" value="ECO:0007669"/>
    <property type="project" value="InterPro"/>
</dbReference>
<evidence type="ECO:0000256" key="4">
    <source>
        <dbReference type="ARBA" id="ARBA00023027"/>
    </source>
</evidence>
<proteinExistence type="inferred from homology"/>
<dbReference type="InterPro" id="IPR003680">
    <property type="entry name" value="Flavodoxin_fold"/>
</dbReference>
<dbReference type="HAMAP" id="MF_01216">
    <property type="entry name" value="Azoreductase_type1"/>
    <property type="match status" value="1"/>
</dbReference>
<comment type="catalytic activity">
    <reaction evidence="6">
        <text>2 a quinone + NADH + H(+) = 2 a 1,4-benzosemiquinone + NAD(+)</text>
        <dbReference type="Rhea" id="RHEA:65952"/>
        <dbReference type="ChEBI" id="CHEBI:15378"/>
        <dbReference type="ChEBI" id="CHEBI:57540"/>
        <dbReference type="ChEBI" id="CHEBI:57945"/>
        <dbReference type="ChEBI" id="CHEBI:132124"/>
        <dbReference type="ChEBI" id="CHEBI:134225"/>
    </reaction>
</comment>
<sequence>MAKLLYITANPKDVSNSNSLMVGEEFLAAYAAQNPGDVIEKLDLFAADLQEIDADILSAWGKFGPGTGDSDTAVERGKVQKMGATLEQFLAADKYVFVTPMWNYSLPPRVKTYIDSLFIPNKTFKYTETGPVGMLEGKKAVHIHSTGDVYSQGPSASMNFGDPYLKAVLGYLGVKDYSAVLIEGTKIFPTEAEAIREKAVAQARGVAKSF</sequence>
<comment type="subunit">
    <text evidence="6">Homodimer.</text>
</comment>
<comment type="function">
    <text evidence="6">Quinone reductase that provides resistance to thiol-specific stress caused by electrophilic quinones.</text>
</comment>
<dbReference type="Gene3D" id="3.40.50.360">
    <property type="match status" value="1"/>
</dbReference>
<dbReference type="OrthoDB" id="9805013at2"/>
<dbReference type="GO" id="GO:0009055">
    <property type="term" value="F:electron transfer activity"/>
    <property type="evidence" value="ECO:0007669"/>
    <property type="project" value="UniProtKB-UniRule"/>
</dbReference>
<keyword evidence="4 6" id="KW-0520">NAD</keyword>
<dbReference type="InterPro" id="IPR050104">
    <property type="entry name" value="FMN-dep_NADH:Q_OxRdtase_AzoR1"/>
</dbReference>
<keyword evidence="3 6" id="KW-0560">Oxidoreductase</keyword>
<dbReference type="GO" id="GO:0010181">
    <property type="term" value="F:FMN binding"/>
    <property type="evidence" value="ECO:0007669"/>
    <property type="project" value="UniProtKB-UniRule"/>
</dbReference>
<dbReference type="InterPro" id="IPR023048">
    <property type="entry name" value="NADH:quinone_OxRdtase_FMN_depd"/>
</dbReference>
<comment type="caution">
    <text evidence="6">Lacks conserved residue(s) required for the propagation of feature annotation.</text>
</comment>
<evidence type="ECO:0000256" key="6">
    <source>
        <dbReference type="HAMAP-Rule" id="MF_01216"/>
    </source>
</evidence>
<evidence type="ECO:0000313" key="8">
    <source>
        <dbReference type="EMBL" id="RKL64703.1"/>
    </source>
</evidence>
<evidence type="ECO:0000256" key="1">
    <source>
        <dbReference type="ARBA" id="ARBA00022630"/>
    </source>
</evidence>
<name>A0A3A9K4R5_9BACI</name>
<dbReference type="InterPro" id="IPR029039">
    <property type="entry name" value="Flavoprotein-like_sf"/>
</dbReference>
<accession>A0A3A9K4R5</accession>
<comment type="similarity">
    <text evidence="6">Belongs to the azoreductase type 1 family.</text>
</comment>
<comment type="cofactor">
    <cofactor evidence="6">
        <name>FMN</name>
        <dbReference type="ChEBI" id="CHEBI:58210"/>
    </cofactor>
    <text evidence="6">Binds 1 FMN per subunit.</text>
</comment>
<dbReference type="EMBL" id="PDOE01000052">
    <property type="protein sequence ID" value="RKL64703.1"/>
    <property type="molecule type" value="Genomic_DNA"/>
</dbReference>
<keyword evidence="9" id="KW-1185">Reference proteome</keyword>
<protein>
    <recommendedName>
        <fullName evidence="6">FMN dependent NADH:quinone oxidoreductase</fullName>
        <ecNumber evidence="6">1.6.5.-</ecNumber>
    </recommendedName>
    <alternativeName>
        <fullName evidence="6">Azo-dye reductase</fullName>
    </alternativeName>
    <alternativeName>
        <fullName evidence="6">FMN-dependent NADH-azo compound oxidoreductase</fullName>
    </alternativeName>
    <alternativeName>
        <fullName evidence="6">FMN-dependent NADH-azoreductase</fullName>
        <ecNumber evidence="6">1.7.1.17</ecNumber>
    </alternativeName>
</protein>
<dbReference type="PANTHER" id="PTHR43741:SF7">
    <property type="entry name" value="FMN-DEPENDENT NADH:QUINONE OXIDOREDUCTASE"/>
    <property type="match status" value="1"/>
</dbReference>
<evidence type="ECO:0000256" key="2">
    <source>
        <dbReference type="ARBA" id="ARBA00022643"/>
    </source>
</evidence>
<comment type="catalytic activity">
    <reaction evidence="5">
        <text>N,N-dimethyl-1,4-phenylenediamine + anthranilate + 2 NAD(+) = 2-(4-dimethylaminophenyl)diazenylbenzoate + 2 NADH + 2 H(+)</text>
        <dbReference type="Rhea" id="RHEA:55872"/>
        <dbReference type="ChEBI" id="CHEBI:15378"/>
        <dbReference type="ChEBI" id="CHEBI:15783"/>
        <dbReference type="ChEBI" id="CHEBI:16567"/>
        <dbReference type="ChEBI" id="CHEBI:57540"/>
        <dbReference type="ChEBI" id="CHEBI:57945"/>
        <dbReference type="ChEBI" id="CHEBI:71579"/>
        <dbReference type="EC" id="1.7.1.17"/>
    </reaction>
    <physiologicalReaction direction="right-to-left" evidence="5">
        <dbReference type="Rhea" id="RHEA:55874"/>
    </physiologicalReaction>
</comment>
<feature type="domain" description="Flavodoxin-like fold" evidence="7">
    <location>
        <begin position="3"/>
        <end position="204"/>
    </location>
</feature>
<dbReference type="EC" id="1.6.5.-" evidence="6"/>
<comment type="caution">
    <text evidence="8">The sequence shown here is derived from an EMBL/GenBank/DDBJ whole genome shotgun (WGS) entry which is preliminary data.</text>
</comment>
<dbReference type="AlphaFoldDB" id="A0A3A9K4R5"/>
<organism evidence="8 9">
    <name type="scientific">Salipaludibacillus neizhouensis</name>
    <dbReference type="NCBI Taxonomy" id="885475"/>
    <lineage>
        <taxon>Bacteria</taxon>
        <taxon>Bacillati</taxon>
        <taxon>Bacillota</taxon>
        <taxon>Bacilli</taxon>
        <taxon>Bacillales</taxon>
        <taxon>Bacillaceae</taxon>
    </lineage>
</organism>
<keyword evidence="2 6" id="KW-0288">FMN</keyword>
<keyword evidence="1 6" id="KW-0285">Flavoprotein</keyword>
<evidence type="ECO:0000256" key="3">
    <source>
        <dbReference type="ARBA" id="ARBA00023002"/>
    </source>
</evidence>
<dbReference type="GO" id="GO:0016652">
    <property type="term" value="F:oxidoreductase activity, acting on NAD(P)H as acceptor"/>
    <property type="evidence" value="ECO:0007669"/>
    <property type="project" value="UniProtKB-UniRule"/>
</dbReference>
<feature type="binding site" evidence="6">
    <location>
        <begin position="17"/>
        <end position="19"/>
    </location>
    <ligand>
        <name>FMN</name>
        <dbReference type="ChEBI" id="CHEBI:58210"/>
    </ligand>
</feature>
<dbReference type="SUPFAM" id="SSF52218">
    <property type="entry name" value="Flavoproteins"/>
    <property type="match status" value="1"/>
</dbReference>